<accession>Q8C3R4</accession>
<dbReference type="EMBL" id="AK085082">
    <property type="protein sequence ID" value="BAC39359.1"/>
    <property type="molecule type" value="mRNA"/>
</dbReference>
<reference evidence="3" key="4">
    <citation type="journal article" date="2001" name="Nature">
        <title>Functional annotation of a full-length mouse cDNA collection.</title>
        <authorList>
            <consortium name="The RIKEN Genome Exploration Research Group Phase II Team and the FANTOM Consortium"/>
        </authorList>
    </citation>
    <scope>NUCLEOTIDE SEQUENCE</scope>
    <source>
        <strain evidence="3">C57BL/6J</strain>
        <tissue evidence="3">Lung</tissue>
    </source>
</reference>
<feature type="chain" id="PRO_5010846943" evidence="2">
    <location>
        <begin position="24"/>
        <end position="162"/>
    </location>
</feature>
<dbReference type="AGR" id="MGI:3645715"/>
<reference evidence="3" key="5">
    <citation type="journal article" date="2002" name="Nature">
        <title>Analysis of the mouse transcriptome based on functional annotation of 60,770 full-length cDNAs.</title>
        <authorList>
            <consortium name="The FANTOM Consortium and the RIKEN Genome Exploration Research Group Phase I and II Team"/>
        </authorList>
    </citation>
    <scope>NUCLEOTIDE SEQUENCE</scope>
    <source>
        <strain evidence="3">C57BL/6J</strain>
        <tissue evidence="3">Lung</tissue>
    </source>
</reference>
<organism evidence="3">
    <name type="scientific">Mus musculus</name>
    <name type="common">Mouse</name>
    <dbReference type="NCBI Taxonomy" id="10090"/>
    <lineage>
        <taxon>Eukaryota</taxon>
        <taxon>Metazoa</taxon>
        <taxon>Chordata</taxon>
        <taxon>Craniata</taxon>
        <taxon>Vertebrata</taxon>
        <taxon>Euteleostomi</taxon>
        <taxon>Mammalia</taxon>
        <taxon>Eutheria</taxon>
        <taxon>Euarchontoglires</taxon>
        <taxon>Glires</taxon>
        <taxon>Rodentia</taxon>
        <taxon>Myomorpha</taxon>
        <taxon>Muroidea</taxon>
        <taxon>Muridae</taxon>
        <taxon>Murinae</taxon>
        <taxon>Mus</taxon>
        <taxon>Mus</taxon>
    </lineage>
</organism>
<dbReference type="AlphaFoldDB" id="Q8C3R4"/>
<reference evidence="3" key="3">
    <citation type="journal article" date="2000" name="Genome Res.">
        <title>RIKEN integrated sequence analysis (RISA) system--384-format sequencing pipeline with 384 multicapillary sequencer.</title>
        <authorList>
            <person name="Shibata K."/>
            <person name="Itoh M."/>
            <person name="Aizawa K."/>
            <person name="Nagaoka S."/>
            <person name="Sasaki N."/>
            <person name="Carninci P."/>
            <person name="Konno H."/>
            <person name="Akiyama J."/>
            <person name="Nishi K."/>
            <person name="Kitsunai T."/>
            <person name="Tashiro H."/>
            <person name="Itoh M."/>
            <person name="Sumi N."/>
            <person name="Ishii Y."/>
            <person name="Nakamura S."/>
            <person name="Hazama M."/>
            <person name="Nishine T."/>
            <person name="Harada A."/>
            <person name="Yamamoto R."/>
            <person name="Matsumoto H."/>
            <person name="Sakaguchi S."/>
            <person name="Ikegami T."/>
            <person name="Kashiwagi K."/>
            <person name="Fujiwake S."/>
            <person name="Inoue K."/>
            <person name="Togawa Y."/>
            <person name="Izawa M."/>
            <person name="Ohara E."/>
            <person name="Watahiki M."/>
            <person name="Yoneda Y."/>
            <person name="Ishikawa T."/>
            <person name="Ozawa K."/>
            <person name="Tanaka T."/>
            <person name="Matsuura S."/>
            <person name="Kawai J."/>
            <person name="Okazaki Y."/>
            <person name="Muramatsu M."/>
            <person name="Inoue Y."/>
            <person name="Kira A."/>
            <person name="Hayashizaki Y."/>
        </authorList>
    </citation>
    <scope>NUCLEOTIDE SEQUENCE</scope>
    <source>
        <strain evidence="3">C57BL/6J</strain>
        <tissue evidence="3">Lung</tissue>
    </source>
</reference>
<feature type="region of interest" description="Disordered" evidence="1">
    <location>
        <begin position="142"/>
        <end position="162"/>
    </location>
</feature>
<feature type="signal peptide" evidence="2">
    <location>
        <begin position="1"/>
        <end position="23"/>
    </location>
</feature>
<proteinExistence type="evidence at transcript level"/>
<sequence>MEFRILCIMRTLVLLHCLGSSQTSLLFGSCQSFHVTSNPDISTLTHILCILSSVSHALLVSPAQSFFLPLQLFWARVSTWSNGLYNTCPLCLASSLPCACIYNVINFLGFRDNKSLCIALCNYFLLFCSRVPKTGRIRQSHTVGGNMASQRPHHSSWYPSLQ</sequence>
<evidence type="ECO:0000256" key="1">
    <source>
        <dbReference type="SAM" id="MobiDB-lite"/>
    </source>
</evidence>
<evidence type="ECO:0000313" key="3">
    <source>
        <dbReference type="EMBL" id="BAC39359.1"/>
    </source>
</evidence>
<reference evidence="3" key="2">
    <citation type="journal article" date="2000" name="Genome Res.">
        <title>Normalization and subtraction of cap-trapper-selected cDNAs to prepare full-length cDNA libraries for rapid discovery of new genes.</title>
        <authorList>
            <person name="Carninci P."/>
            <person name="Shibata Y."/>
            <person name="Hayatsu N."/>
            <person name="Sugahara Y."/>
            <person name="Shibata K."/>
            <person name="Itoh M."/>
            <person name="Konno H."/>
            <person name="Okazaki Y."/>
            <person name="Muramatsu M."/>
            <person name="Hayashizaki Y."/>
        </authorList>
    </citation>
    <scope>NUCLEOTIDE SEQUENCE</scope>
    <source>
        <strain evidence="3">C57BL/6J</strain>
        <tissue evidence="3">Lung</tissue>
    </source>
</reference>
<reference evidence="3" key="7">
    <citation type="journal article" date="2005" name="Science">
        <title>The Transcriptional Landscape of the Mammalian Genome.</title>
        <authorList>
            <consortium name="The FANTOM Consortium"/>
            <consortium name="Riken Genome Exploration Research Group and Genome Science Group (Genome Network Project Core Group)"/>
        </authorList>
    </citation>
    <scope>NUCLEOTIDE SEQUENCE</scope>
    <source>
        <strain evidence="3">C57BL/6J</strain>
        <tissue evidence="3">Lung</tissue>
    </source>
</reference>
<reference evidence="3" key="8">
    <citation type="journal article" date="2005" name="Science">
        <title>Antisense Transcription in the Mammalian Transcriptome.</title>
        <authorList>
            <consortium name="RIKEN Genome Exploration Research Group and Genome Science Group (Genome Network Project Core Group) and the FANTOM Consortium"/>
        </authorList>
    </citation>
    <scope>NUCLEOTIDE SEQUENCE</scope>
    <source>
        <strain evidence="3">C57BL/6J</strain>
        <tissue evidence="3">Lung</tissue>
    </source>
</reference>
<protein>
    <submittedName>
        <fullName evidence="3">Uncharacterized protein</fullName>
    </submittedName>
</protein>
<name>Q8C3R4_MOUSE</name>
<keyword evidence="2" id="KW-0732">Signal</keyword>
<dbReference type="PROSITE" id="PS51257">
    <property type="entry name" value="PROKAR_LIPOPROTEIN"/>
    <property type="match status" value="1"/>
</dbReference>
<reference evidence="3" key="1">
    <citation type="journal article" date="1999" name="Methods Enzymol.">
        <title>High-efficiency full-length cDNA cloning.</title>
        <authorList>
            <person name="Carninci P."/>
            <person name="Hayashizaki Y."/>
        </authorList>
    </citation>
    <scope>NUCLEOTIDE SEQUENCE</scope>
    <source>
        <strain evidence="3">C57BL/6J</strain>
        <tissue evidence="3">Lung</tissue>
    </source>
</reference>
<evidence type="ECO:0000256" key="2">
    <source>
        <dbReference type="SAM" id="SignalP"/>
    </source>
</evidence>
<reference evidence="3" key="6">
    <citation type="submission" date="2002-04" db="EMBL/GenBank/DDBJ databases">
        <authorList>
            <person name="Adachi J."/>
            <person name="Aizawa K."/>
            <person name="Akimura T."/>
            <person name="Arakawa T."/>
            <person name="Bono H."/>
            <person name="Carninci P."/>
            <person name="Fukuda S."/>
            <person name="Furuno M."/>
            <person name="Hanagaki T."/>
            <person name="Hara A."/>
            <person name="Hashizume W."/>
            <person name="Hayashida K."/>
            <person name="Hayatsu N."/>
            <person name="Hiramoto K."/>
            <person name="Hiraoka T."/>
            <person name="Hirozane T."/>
            <person name="Hori F."/>
            <person name="Imotani K."/>
            <person name="Ishii Y."/>
            <person name="Itoh M."/>
            <person name="Kagawa I."/>
            <person name="Kasukawa T."/>
            <person name="Katoh H."/>
            <person name="Kawai J."/>
            <person name="Kojima Y."/>
            <person name="Kondo S."/>
            <person name="Konno H."/>
            <person name="Kouda M."/>
            <person name="Koya S."/>
            <person name="Kurihara C."/>
            <person name="Matsuyama T."/>
            <person name="Miyazaki A."/>
            <person name="Murata M."/>
            <person name="Nakamura M."/>
            <person name="Nishi K."/>
            <person name="Nomura K."/>
            <person name="Numazaki R."/>
            <person name="Ohno M."/>
            <person name="Ohsato N."/>
            <person name="Okazaki Y."/>
            <person name="Saito R."/>
            <person name="Saitoh H."/>
            <person name="Sakai C."/>
            <person name="Sakai K."/>
            <person name="Sakazume N."/>
            <person name="Sano H."/>
            <person name="Sasaki D."/>
            <person name="Shibata K."/>
            <person name="Shinagawa A."/>
            <person name="Shiraki T."/>
            <person name="Sogabe Y."/>
            <person name="Tagami M."/>
            <person name="Tagawa A."/>
            <person name="Takahashi F."/>
            <person name="Takaku-Akahira S."/>
            <person name="Takeda Y."/>
            <person name="Tanaka T."/>
            <person name="Tomaru A."/>
            <person name="Toya T."/>
            <person name="Yasunishi A."/>
            <person name="Muramatsu M."/>
            <person name="Hayashizaki Y."/>
        </authorList>
    </citation>
    <scope>NUCLEOTIDE SEQUENCE</scope>
    <source>
        <strain evidence="3">C57BL/6J</strain>
        <tissue evidence="3">Lung</tissue>
    </source>
</reference>